<proteinExistence type="predicted"/>
<evidence type="ECO:0000313" key="1">
    <source>
        <dbReference type="EMBL" id="CAG5106971.1"/>
    </source>
</evidence>
<reference evidence="1 2" key="1">
    <citation type="submission" date="2021-04" db="EMBL/GenBank/DDBJ databases">
        <authorList>
            <person name="Bliznina A."/>
        </authorList>
    </citation>
    <scope>NUCLEOTIDE SEQUENCE [LARGE SCALE GENOMIC DNA]</scope>
</reference>
<sequence>MEMNGPKRGALISPRYESRAPRQCFSFWYTGSFGDLAVTFHPQDVDGNYLEAIHTCEVIPVPTGEWTYFQCQLELTDPVIYKIEAGVRSGQKLQLDDVSLIDRECYQEHFQLKNFTSWFGSNPSSAYVYSPVLRAPTGHTYQVKITRGSSSLSTTVYLTNDANDDADVFWPWAEQYVKIYLIEHRRIPVKNQMNHNYVWLTSSSETSANQKPTSERNPSHVLIYF</sequence>
<dbReference type="Gene3D" id="2.60.120.200">
    <property type="match status" value="1"/>
</dbReference>
<protein>
    <submittedName>
        <fullName evidence="1">Oidioi.mRNA.OKI2018_I69.chr1.g3086.t1.cds</fullName>
    </submittedName>
</protein>
<organism evidence="1 2">
    <name type="scientific">Oikopleura dioica</name>
    <name type="common">Tunicate</name>
    <dbReference type="NCBI Taxonomy" id="34765"/>
    <lineage>
        <taxon>Eukaryota</taxon>
        <taxon>Metazoa</taxon>
        <taxon>Chordata</taxon>
        <taxon>Tunicata</taxon>
        <taxon>Appendicularia</taxon>
        <taxon>Copelata</taxon>
        <taxon>Oikopleuridae</taxon>
        <taxon>Oikopleura</taxon>
    </lineage>
</organism>
<dbReference type="Gene3D" id="2.60.210.10">
    <property type="entry name" value="Apoptosis, Tumor Necrosis Factor Receptor Associated Protein 2, Chain A"/>
    <property type="match status" value="1"/>
</dbReference>
<evidence type="ECO:0000313" key="2">
    <source>
        <dbReference type="Proteomes" id="UP001158576"/>
    </source>
</evidence>
<keyword evidence="2" id="KW-1185">Reference proteome</keyword>
<name>A0ABN7T297_OIKDI</name>
<dbReference type="EMBL" id="OU015566">
    <property type="protein sequence ID" value="CAG5106971.1"/>
    <property type="molecule type" value="Genomic_DNA"/>
</dbReference>
<dbReference type="InterPro" id="IPR008974">
    <property type="entry name" value="TRAF-like"/>
</dbReference>
<dbReference type="Proteomes" id="UP001158576">
    <property type="component" value="Chromosome 1"/>
</dbReference>
<gene>
    <name evidence="1" type="ORF">OKIOD_LOCUS11851</name>
</gene>
<accession>A0ABN7T297</accession>